<protein>
    <recommendedName>
        <fullName evidence="6">J domain-containing protein</fullName>
    </recommendedName>
</protein>
<evidence type="ECO:0000313" key="8">
    <source>
        <dbReference type="Proteomes" id="UP000005627"/>
    </source>
</evidence>
<dbReference type="HOGENOM" id="CLU_063717_0_0_1"/>
<dbReference type="STRING" id="1076872.G8ZQL2"/>
<reference evidence="7 8" key="1">
    <citation type="journal article" date="2011" name="Proc. Natl. Acad. Sci. U.S.A.">
        <title>Evolutionary erosion of yeast sex chromosomes by mating-type switching accidents.</title>
        <authorList>
            <person name="Gordon J.L."/>
            <person name="Armisen D."/>
            <person name="Proux-Wera E."/>
            <person name="Oheigeartaigh S.S."/>
            <person name="Byrne K.P."/>
            <person name="Wolfe K.H."/>
        </authorList>
    </citation>
    <scope>NUCLEOTIDE SEQUENCE [LARGE SCALE GENOMIC DNA]</scope>
    <source>
        <strain evidence="8">ATCC 10662 / CBS 1146 / NBRC 0425 / NCYC 2629 / NRRL Y-866</strain>
    </source>
</reference>
<dbReference type="SUPFAM" id="SSF46565">
    <property type="entry name" value="Chaperone J-domain"/>
    <property type="match status" value="1"/>
</dbReference>
<dbReference type="GO" id="GO:0000974">
    <property type="term" value="C:Prp19 complex"/>
    <property type="evidence" value="ECO:0007669"/>
    <property type="project" value="EnsemblFungi"/>
</dbReference>
<dbReference type="GO" id="GO:0005737">
    <property type="term" value="C:cytoplasm"/>
    <property type="evidence" value="ECO:0007669"/>
    <property type="project" value="UniProtKB-SubCell"/>
</dbReference>
<dbReference type="RefSeq" id="XP_003680710.1">
    <property type="nucleotide sequence ID" value="XM_003680662.1"/>
</dbReference>
<dbReference type="InterPro" id="IPR052094">
    <property type="entry name" value="Pre-mRNA-splicing_ERAD"/>
</dbReference>
<dbReference type="GeneID" id="11501917"/>
<evidence type="ECO:0000313" key="7">
    <source>
        <dbReference type="EMBL" id="CCE91499.1"/>
    </source>
</evidence>
<proteinExistence type="predicted"/>
<evidence type="ECO:0000256" key="4">
    <source>
        <dbReference type="ARBA" id="ARBA00023186"/>
    </source>
</evidence>
<sequence length="285" mass="33365">MSLDLEGIYAQQINLYEELDIKIESSPQDVPLALIKKQYRKMALMYHPDKQPDNSSAIHKFHMLSLATHILTDESSRAAYDKWLERRIDNDEQRNELINQLNERESRAQKKGRTHFAKDITHIQEYGSTLRKMKHFKIPYGDWKTLNLSQTTQKSSPEPHKYYDSSTLRIEVQNVESPGDLADKHILMEFLRQIFGVESLHDLYYSSRNDFANSESIVSYVVFERPRESQLVFKRWTANRDLSSWGPILDVSPWIPIKYYKNFTKQVDLAPEIAALVNNNTVIID</sequence>
<dbReference type="KEGG" id="tdl:TDEL_0C06100"/>
<dbReference type="GO" id="GO:0000390">
    <property type="term" value="P:spliceosomal complex disassembly"/>
    <property type="evidence" value="ECO:0007669"/>
    <property type="project" value="EnsemblFungi"/>
</dbReference>
<dbReference type="PANTHER" id="PTHR44313:SF1">
    <property type="entry name" value="DNAJ HOMOLOG SUBFAMILY C MEMBER 17"/>
    <property type="match status" value="1"/>
</dbReference>
<dbReference type="OrthoDB" id="436519at2759"/>
<dbReference type="InParanoid" id="G8ZQL2"/>
<dbReference type="CDD" id="cd06257">
    <property type="entry name" value="DnaJ"/>
    <property type="match status" value="1"/>
</dbReference>
<evidence type="ECO:0000256" key="2">
    <source>
        <dbReference type="ARBA" id="ARBA00004496"/>
    </source>
</evidence>
<dbReference type="GO" id="GO:0005684">
    <property type="term" value="C:U2-type spliceosomal complex"/>
    <property type="evidence" value="ECO:0007669"/>
    <property type="project" value="EnsemblFungi"/>
</dbReference>
<dbReference type="PANTHER" id="PTHR44313">
    <property type="entry name" value="DNAJ HOMOLOG SUBFAMILY C MEMBER 17"/>
    <property type="match status" value="1"/>
</dbReference>
<dbReference type="eggNOG" id="KOG0716">
    <property type="taxonomic scope" value="Eukaryota"/>
</dbReference>
<dbReference type="EMBL" id="HE616744">
    <property type="protein sequence ID" value="CCE91499.1"/>
    <property type="molecule type" value="Genomic_DNA"/>
</dbReference>
<dbReference type="Proteomes" id="UP000005627">
    <property type="component" value="Chromosome 3"/>
</dbReference>
<name>G8ZQL2_TORDE</name>
<dbReference type="Pfam" id="PF00226">
    <property type="entry name" value="DnaJ"/>
    <property type="match status" value="1"/>
</dbReference>
<dbReference type="InterPro" id="IPR001623">
    <property type="entry name" value="DnaJ_domain"/>
</dbReference>
<evidence type="ECO:0000256" key="3">
    <source>
        <dbReference type="ARBA" id="ARBA00022490"/>
    </source>
</evidence>
<dbReference type="InterPro" id="IPR036869">
    <property type="entry name" value="J_dom_sf"/>
</dbReference>
<accession>G8ZQL2</accession>
<keyword evidence="4" id="KW-0143">Chaperone</keyword>
<comment type="subcellular location">
    <subcellularLocation>
        <location evidence="2">Cytoplasm</location>
    </subcellularLocation>
    <subcellularLocation>
        <location evidence="1">Nucleus</location>
    </subcellularLocation>
</comment>
<dbReference type="PRINTS" id="PR00625">
    <property type="entry name" value="JDOMAIN"/>
</dbReference>
<organism evidence="7 8">
    <name type="scientific">Torulaspora delbrueckii</name>
    <name type="common">Yeast</name>
    <name type="synonym">Candida colliculosa</name>
    <dbReference type="NCBI Taxonomy" id="4950"/>
    <lineage>
        <taxon>Eukaryota</taxon>
        <taxon>Fungi</taxon>
        <taxon>Dikarya</taxon>
        <taxon>Ascomycota</taxon>
        <taxon>Saccharomycotina</taxon>
        <taxon>Saccharomycetes</taxon>
        <taxon>Saccharomycetales</taxon>
        <taxon>Saccharomycetaceae</taxon>
        <taxon>Torulaspora</taxon>
    </lineage>
</organism>
<gene>
    <name evidence="7" type="primary">TDEL0C06100</name>
    <name evidence="7" type="ORF">TDEL_0C06100</name>
</gene>
<feature type="domain" description="J" evidence="6">
    <location>
        <begin position="14"/>
        <end position="84"/>
    </location>
</feature>
<evidence type="ECO:0000259" key="6">
    <source>
        <dbReference type="PROSITE" id="PS50076"/>
    </source>
</evidence>
<keyword evidence="8" id="KW-1185">Reference proteome</keyword>
<evidence type="ECO:0000256" key="5">
    <source>
        <dbReference type="ARBA" id="ARBA00023242"/>
    </source>
</evidence>
<keyword evidence="3" id="KW-0963">Cytoplasm</keyword>
<dbReference type="PROSITE" id="PS50076">
    <property type="entry name" value="DNAJ_2"/>
    <property type="match status" value="1"/>
</dbReference>
<dbReference type="Gene3D" id="1.10.287.110">
    <property type="entry name" value="DnaJ domain"/>
    <property type="match status" value="1"/>
</dbReference>
<keyword evidence="5" id="KW-0539">Nucleus</keyword>
<dbReference type="AlphaFoldDB" id="G8ZQL2"/>
<evidence type="ECO:0000256" key="1">
    <source>
        <dbReference type="ARBA" id="ARBA00004123"/>
    </source>
</evidence>
<dbReference type="FunCoup" id="G8ZQL2">
    <property type="interactions" value="162"/>
</dbReference>
<dbReference type="SMART" id="SM00271">
    <property type="entry name" value="DnaJ"/>
    <property type="match status" value="1"/>
</dbReference>